<organism evidence="6 7">
    <name type="scientific">Lactobacillus taiwanensis</name>
    <dbReference type="NCBI Taxonomy" id="508451"/>
    <lineage>
        <taxon>Bacteria</taxon>
        <taxon>Bacillati</taxon>
        <taxon>Bacillota</taxon>
        <taxon>Bacilli</taxon>
        <taxon>Lactobacillales</taxon>
        <taxon>Lactobacillaceae</taxon>
        <taxon>Lactobacillus</taxon>
    </lineage>
</organism>
<comment type="similarity">
    <text evidence="1">Belongs to the 'phage' integrase family.</text>
</comment>
<dbReference type="InterPro" id="IPR010998">
    <property type="entry name" value="Integrase_recombinase_N"/>
</dbReference>
<proteinExistence type="inferred from homology"/>
<reference evidence="5 8" key="2">
    <citation type="submission" date="2017-05" db="EMBL/GenBank/DDBJ databases">
        <authorList>
            <person name="Lin X.B."/>
            <person name="Stothard P."/>
            <person name="Tasseva G."/>
            <person name="Walter J."/>
        </authorList>
    </citation>
    <scope>NUCLEOTIDE SEQUENCE [LARGE SCALE GENOMIC DNA]</scope>
    <source>
        <strain evidence="5 8">609u</strain>
    </source>
</reference>
<protein>
    <submittedName>
        <fullName evidence="6">Site-specific integrase</fullName>
    </submittedName>
</protein>
<evidence type="ECO:0000313" key="7">
    <source>
        <dbReference type="Proteomes" id="UP000215828"/>
    </source>
</evidence>
<dbReference type="InterPro" id="IPR011010">
    <property type="entry name" value="DNA_brk_join_enz"/>
</dbReference>
<accession>A0A256LEZ2</accession>
<sequence>MPSKVRHIKFYKYFKEWVDTYKVGQVRPVTLNKYYLVEKRLKELVPDLDLGDMTRADVQRLINEYGKTHEYPTVLDFLHHIQAPLRDAVYEGWIAKDPTYKVHATSQVKHKETRFKYLESDQVSKLVKVLEKDDSPEALMFLFDLKTGLRFAEIFGLTPKDIDLKNLTLYVNKTWNYKEKTGEFQPTKNKYSNRVITIDWQTANILQRMMQGYSENEPFWLNKLQSKNGRIYNSTLNQKLTKFCKEADVPRISIHGLRHTHASLLISAGVSIQSVAKRLGHGNTETTQRVYIHLLDDLQERDNNKMMTILTGLGA</sequence>
<gene>
    <name evidence="5" type="ORF">CBF53_08580</name>
    <name evidence="6" type="ORF">CBF70_08015</name>
</gene>
<keyword evidence="3" id="KW-0233">DNA recombination</keyword>
<reference evidence="6 7" key="1">
    <citation type="submission" date="2017-04" db="EMBL/GenBank/DDBJ databases">
        <authorList>
            <person name="Afonso C.L."/>
            <person name="Miller P.J."/>
            <person name="Scott M.A."/>
            <person name="Spackman E."/>
            <person name="Goraichik I."/>
            <person name="Dimitrov K.M."/>
            <person name="Suarez D.L."/>
            <person name="Swayne D.E."/>
        </authorList>
    </citation>
    <scope>NUCLEOTIDE SEQUENCE [LARGE SCALE GENOMIC DNA]</scope>
    <source>
        <strain evidence="6 7">609q</strain>
    </source>
</reference>
<keyword evidence="2" id="KW-0238">DNA-binding</keyword>
<dbReference type="Gene3D" id="1.10.443.10">
    <property type="entry name" value="Intergrase catalytic core"/>
    <property type="match status" value="1"/>
</dbReference>
<dbReference type="GO" id="GO:0003677">
    <property type="term" value="F:DNA binding"/>
    <property type="evidence" value="ECO:0007669"/>
    <property type="project" value="UniProtKB-KW"/>
</dbReference>
<dbReference type="Proteomes" id="UP000216316">
    <property type="component" value="Unassembled WGS sequence"/>
</dbReference>
<dbReference type="PROSITE" id="PS51898">
    <property type="entry name" value="TYR_RECOMBINASE"/>
    <property type="match status" value="1"/>
</dbReference>
<reference evidence="7 8" key="3">
    <citation type="submission" date="2017-09" db="EMBL/GenBank/DDBJ databases">
        <title>Tripartite evolution among Lactobacillus johnsonii, Lactobacillus taiwanensis, Lactobacillus reuteri and their rodent host.</title>
        <authorList>
            <person name="Wang T."/>
            <person name="Knowles S."/>
            <person name="Cheng C."/>
        </authorList>
    </citation>
    <scope>NUCLEOTIDE SEQUENCE [LARGE SCALE GENOMIC DNA]</scope>
    <source>
        <strain evidence="6 7">609q</strain>
        <strain evidence="5 8">609u</strain>
    </source>
</reference>
<name>A0A256LEZ2_9LACO</name>
<dbReference type="GO" id="GO:0015074">
    <property type="term" value="P:DNA integration"/>
    <property type="evidence" value="ECO:0007669"/>
    <property type="project" value="InterPro"/>
</dbReference>
<feature type="domain" description="Tyr recombinase" evidence="4">
    <location>
        <begin position="113"/>
        <end position="306"/>
    </location>
</feature>
<dbReference type="CDD" id="cd01189">
    <property type="entry name" value="INT_ICEBs1_C_like"/>
    <property type="match status" value="1"/>
</dbReference>
<evidence type="ECO:0000259" key="4">
    <source>
        <dbReference type="PROSITE" id="PS51898"/>
    </source>
</evidence>
<keyword evidence="8" id="KW-1185">Reference proteome</keyword>
<dbReference type="EMBL" id="NGNX01000033">
    <property type="protein sequence ID" value="OYR91102.1"/>
    <property type="molecule type" value="Genomic_DNA"/>
</dbReference>
<evidence type="ECO:0000256" key="3">
    <source>
        <dbReference type="ARBA" id="ARBA00023172"/>
    </source>
</evidence>
<dbReference type="RefSeq" id="WP_094516826.1">
    <property type="nucleotide sequence ID" value="NZ_NGNV01000044.1"/>
</dbReference>
<dbReference type="AlphaFoldDB" id="A0A256LEZ2"/>
<evidence type="ECO:0000256" key="1">
    <source>
        <dbReference type="ARBA" id="ARBA00008857"/>
    </source>
</evidence>
<dbReference type="Pfam" id="PF00589">
    <property type="entry name" value="Phage_integrase"/>
    <property type="match status" value="1"/>
</dbReference>
<dbReference type="Proteomes" id="UP000215828">
    <property type="component" value="Unassembled WGS sequence"/>
</dbReference>
<dbReference type="InterPro" id="IPR050090">
    <property type="entry name" value="Tyrosine_recombinase_XerCD"/>
</dbReference>
<dbReference type="InterPro" id="IPR013762">
    <property type="entry name" value="Integrase-like_cat_sf"/>
</dbReference>
<evidence type="ECO:0000313" key="5">
    <source>
        <dbReference type="EMBL" id="OYR87484.1"/>
    </source>
</evidence>
<evidence type="ECO:0000313" key="6">
    <source>
        <dbReference type="EMBL" id="OYR91102.1"/>
    </source>
</evidence>
<dbReference type="EMBL" id="NGNV01000044">
    <property type="protein sequence ID" value="OYR87484.1"/>
    <property type="molecule type" value="Genomic_DNA"/>
</dbReference>
<evidence type="ECO:0000313" key="8">
    <source>
        <dbReference type="Proteomes" id="UP000216316"/>
    </source>
</evidence>
<comment type="caution">
    <text evidence="6">The sequence shown here is derived from an EMBL/GenBank/DDBJ whole genome shotgun (WGS) entry which is preliminary data.</text>
</comment>
<dbReference type="PANTHER" id="PTHR30349">
    <property type="entry name" value="PHAGE INTEGRASE-RELATED"/>
    <property type="match status" value="1"/>
</dbReference>
<dbReference type="SUPFAM" id="SSF56349">
    <property type="entry name" value="DNA breaking-rejoining enzymes"/>
    <property type="match status" value="1"/>
</dbReference>
<dbReference type="InterPro" id="IPR002104">
    <property type="entry name" value="Integrase_catalytic"/>
</dbReference>
<dbReference type="PANTHER" id="PTHR30349:SF64">
    <property type="entry name" value="PROPHAGE INTEGRASE INTD-RELATED"/>
    <property type="match status" value="1"/>
</dbReference>
<dbReference type="GO" id="GO:0006310">
    <property type="term" value="P:DNA recombination"/>
    <property type="evidence" value="ECO:0007669"/>
    <property type="project" value="UniProtKB-KW"/>
</dbReference>
<dbReference type="Gene3D" id="1.10.150.130">
    <property type="match status" value="1"/>
</dbReference>
<evidence type="ECO:0000256" key="2">
    <source>
        <dbReference type="ARBA" id="ARBA00023125"/>
    </source>
</evidence>